<feature type="non-terminal residue" evidence="2">
    <location>
        <position position="582"/>
    </location>
</feature>
<reference evidence="2" key="1">
    <citation type="journal article" date="2015" name="Nature">
        <title>Complex archaea that bridge the gap between prokaryotes and eukaryotes.</title>
        <authorList>
            <person name="Spang A."/>
            <person name="Saw J.H."/>
            <person name="Jorgensen S.L."/>
            <person name="Zaremba-Niedzwiedzka K."/>
            <person name="Martijn J."/>
            <person name="Lind A.E."/>
            <person name="van Eijk R."/>
            <person name="Schleper C."/>
            <person name="Guy L."/>
            <person name="Ettema T.J."/>
        </authorList>
    </citation>
    <scope>NUCLEOTIDE SEQUENCE</scope>
</reference>
<accession>A0A0F9J8D7</accession>
<feature type="domain" description="DNA primase/polymerase bifunctional N-terminal" evidence="1">
    <location>
        <begin position="9"/>
        <end position="167"/>
    </location>
</feature>
<dbReference type="Pfam" id="PF09250">
    <property type="entry name" value="Prim-Pol"/>
    <property type="match status" value="1"/>
</dbReference>
<evidence type="ECO:0000259" key="1">
    <source>
        <dbReference type="SMART" id="SM00943"/>
    </source>
</evidence>
<dbReference type="SMART" id="SM00943">
    <property type="entry name" value="Prim-Pol"/>
    <property type="match status" value="1"/>
</dbReference>
<dbReference type="AlphaFoldDB" id="A0A0F9J8D7"/>
<proteinExistence type="predicted"/>
<dbReference type="EMBL" id="LAZR01010663">
    <property type="protein sequence ID" value="KKM65773.1"/>
    <property type="molecule type" value="Genomic_DNA"/>
</dbReference>
<dbReference type="Gene3D" id="3.30.720.160">
    <property type="entry name" value="Bifunctional DNA primase/polymerase, N-terminal"/>
    <property type="match status" value="1"/>
</dbReference>
<dbReference type="SUPFAM" id="SSF56747">
    <property type="entry name" value="Prim-pol domain"/>
    <property type="match status" value="1"/>
</dbReference>
<organism evidence="2">
    <name type="scientific">marine sediment metagenome</name>
    <dbReference type="NCBI Taxonomy" id="412755"/>
    <lineage>
        <taxon>unclassified sequences</taxon>
        <taxon>metagenomes</taxon>
        <taxon>ecological metagenomes</taxon>
    </lineage>
</organism>
<protein>
    <recommendedName>
        <fullName evidence="1">DNA primase/polymerase bifunctional N-terminal domain-containing protein</fullName>
    </recommendedName>
</protein>
<name>A0A0F9J8D7_9ZZZZ</name>
<dbReference type="InterPro" id="IPR015330">
    <property type="entry name" value="DNA_primase/pol_bifunc_N"/>
</dbReference>
<comment type="caution">
    <text evidence="2">The sequence shown here is derived from an EMBL/GenBank/DDBJ whole genome shotgun (WGS) entry which is preliminary data.</text>
</comment>
<dbReference type="CDD" id="cd04859">
    <property type="entry name" value="Prim_Pol"/>
    <property type="match status" value="1"/>
</dbReference>
<sequence>MNNHLIEWALYYASISWHIFPIVSGEKRPLTEHGVKDATTNESEIQTWWTKYPNANIAVACGKESGVYVIDIDVDKEKGGNGWKSLEGLPSMPKTIVQNTPRGGSHLFFKTDDPPVNKNSLLKGVDIRGDGYYVLLAPSENGTGVKYSWIDGQSPSECELAEYPDFMRNIVKPALPTKPALPPPVEVFDRRYSINEDLARAAAYLHECDSAVQGEGGHDRLLWAAVAMIHKFRLSENDAYGLLVNCYNPRCDPPWDLSVPAEEKDFRRKVSEARKLIPRESFDDFLDSPEDAANIDIERIMANHRKRQEDTVQAAKQVHSFGWVGTDSELQKYLTKPTGLLGGICAWINSTAYRSQPMLTLACSLAFFGTLIGRRVCGEDDVRTNLYCIGVAPSSAGKNHAMNKIRQLAYDAGCDDRLGGSKFASDSAIEKRLSENPATLFLIDEIGHMLTSFKTDRTGNKSGIVALLMELYSMANQVYKGKEYATQDQRTLVQPCCSLYGVSEPDRLMQSISSNELTDGWIARCLIFNVGSDMPDGREVVSSLPAPQDIIDRVANWETKIIQPLPSKLSHFMKIKNGKAIS</sequence>
<evidence type="ECO:0000313" key="2">
    <source>
        <dbReference type="EMBL" id="KKM65773.1"/>
    </source>
</evidence>
<gene>
    <name evidence="2" type="ORF">LCGC14_1487930</name>
</gene>